<proteinExistence type="inferred from homology"/>
<dbReference type="CDD" id="cd06464">
    <property type="entry name" value="ACD_sHsps-like"/>
    <property type="match status" value="1"/>
</dbReference>
<evidence type="ECO:0000259" key="4">
    <source>
        <dbReference type="PROSITE" id="PS01031"/>
    </source>
</evidence>
<dbReference type="Pfam" id="PF00011">
    <property type="entry name" value="HSP20"/>
    <property type="match status" value="1"/>
</dbReference>
<evidence type="ECO:0000313" key="6">
    <source>
        <dbReference type="Proteomes" id="UP000198925"/>
    </source>
</evidence>
<feature type="region of interest" description="Disordered" evidence="3">
    <location>
        <begin position="1"/>
        <end position="24"/>
    </location>
</feature>
<evidence type="ECO:0000256" key="2">
    <source>
        <dbReference type="RuleBase" id="RU003616"/>
    </source>
</evidence>
<protein>
    <submittedName>
        <fullName evidence="5">HSP20 family protein</fullName>
    </submittedName>
</protein>
<dbReference type="EMBL" id="FMZX01000040">
    <property type="protein sequence ID" value="SDE46915.1"/>
    <property type="molecule type" value="Genomic_DNA"/>
</dbReference>
<keyword evidence="6" id="KW-1185">Reference proteome</keyword>
<organism evidence="5 6">
    <name type="scientific">Belnapia rosea</name>
    <dbReference type="NCBI Taxonomy" id="938405"/>
    <lineage>
        <taxon>Bacteria</taxon>
        <taxon>Pseudomonadati</taxon>
        <taxon>Pseudomonadota</taxon>
        <taxon>Alphaproteobacteria</taxon>
        <taxon>Acetobacterales</taxon>
        <taxon>Roseomonadaceae</taxon>
        <taxon>Belnapia</taxon>
    </lineage>
</organism>
<gene>
    <name evidence="5" type="ORF">SAMN04487779_104022</name>
</gene>
<dbReference type="InterPro" id="IPR002068">
    <property type="entry name" value="A-crystallin/Hsp20_dom"/>
</dbReference>
<dbReference type="PANTHER" id="PTHR11527">
    <property type="entry name" value="HEAT-SHOCK PROTEIN 20 FAMILY MEMBER"/>
    <property type="match status" value="1"/>
</dbReference>
<dbReference type="Proteomes" id="UP000198925">
    <property type="component" value="Unassembled WGS sequence"/>
</dbReference>
<accession>A0A1G7D826</accession>
<evidence type="ECO:0000313" key="5">
    <source>
        <dbReference type="EMBL" id="SDE46915.1"/>
    </source>
</evidence>
<comment type="similarity">
    <text evidence="1 2">Belongs to the small heat shock protein (HSP20) family.</text>
</comment>
<dbReference type="InterPro" id="IPR008978">
    <property type="entry name" value="HSP20-like_chaperone"/>
</dbReference>
<evidence type="ECO:0000256" key="3">
    <source>
        <dbReference type="SAM" id="MobiDB-lite"/>
    </source>
</evidence>
<dbReference type="Gene3D" id="2.60.40.790">
    <property type="match status" value="1"/>
</dbReference>
<dbReference type="AlphaFoldDB" id="A0A1G7D826"/>
<dbReference type="InterPro" id="IPR031107">
    <property type="entry name" value="Small_HSP"/>
</dbReference>
<name>A0A1G7D826_9PROT</name>
<reference evidence="5 6" key="1">
    <citation type="submission" date="2016-10" db="EMBL/GenBank/DDBJ databases">
        <authorList>
            <person name="de Groot N.N."/>
        </authorList>
    </citation>
    <scope>NUCLEOTIDE SEQUENCE [LARGE SCALE GENOMIC DNA]</scope>
    <source>
        <strain evidence="5 6">CPCC 100156</strain>
    </source>
</reference>
<feature type="domain" description="SHSP" evidence="4">
    <location>
        <begin position="54"/>
        <end position="163"/>
    </location>
</feature>
<sequence length="163" mass="17861">MMMSDLTPWGRNRTAPVPSGNDENNPFLALQREMNRVFDSFLRGSLVASTLAPLGWTATGPHVEVSETEQEVRIVAELPGLEEKDLAVTLHDGVLILSGEKKAESSGAVYSERWHGQFQRSLQLGPDVDPDKVAASFRNGVLTVTVAKRPEAQRQVKRIPISG</sequence>
<evidence type="ECO:0000256" key="1">
    <source>
        <dbReference type="PROSITE-ProRule" id="PRU00285"/>
    </source>
</evidence>
<dbReference type="RefSeq" id="WP_090665234.1">
    <property type="nucleotide sequence ID" value="NZ_FMZX01000040.1"/>
</dbReference>
<dbReference type="PROSITE" id="PS01031">
    <property type="entry name" value="SHSP"/>
    <property type="match status" value="1"/>
</dbReference>
<dbReference type="SUPFAM" id="SSF49764">
    <property type="entry name" value="HSP20-like chaperones"/>
    <property type="match status" value="1"/>
</dbReference>